<comment type="subunit">
    <text evidence="3 15">Tetramer of two alpha and two beta subunits.</text>
</comment>
<feature type="binding site" evidence="15">
    <location>
        <position position="471"/>
    </location>
    <ligand>
        <name>Mg(2+)</name>
        <dbReference type="ChEBI" id="CHEBI:18420"/>
        <note>shared with alpha subunit</note>
    </ligand>
</feature>
<organism evidence="20 21">
    <name type="scientific">Sulfoacidibacillus ferrooxidans</name>
    <dbReference type="NCBI Taxonomy" id="2005001"/>
    <lineage>
        <taxon>Bacteria</taxon>
        <taxon>Bacillati</taxon>
        <taxon>Bacillota</taxon>
        <taxon>Bacilli</taxon>
        <taxon>Bacillales</taxon>
        <taxon>Alicyclobacillaceae</taxon>
        <taxon>Sulfoacidibacillus</taxon>
    </lineage>
</organism>
<dbReference type="InterPro" id="IPR033714">
    <property type="entry name" value="tRNA_bind_bactPheRS"/>
</dbReference>
<keyword evidence="5 16" id="KW-0820">tRNA-binding</keyword>
<dbReference type="InterPro" id="IPR045060">
    <property type="entry name" value="Phe-tRNA-ligase_IIc_bsu"/>
</dbReference>
<dbReference type="GO" id="GO:0016740">
    <property type="term" value="F:transferase activity"/>
    <property type="evidence" value="ECO:0007669"/>
    <property type="project" value="UniProtKB-ARBA"/>
</dbReference>
<sequence>MKITWKWLSDYVDISDLTPQEVAQKMTNAGIPVEHMAPLVQGVSGVVVGEVIEVIQHPNADRLRVCTVNVGGSNHLTIVCGAHNVAATQRVPVALVGAQLPSMEIGTSTLRGVASEGMICAVAELGLDPHSFPKDQTTGIFVLPSDAPVGVDINDYLGLNDIVMELELTPNRSDCLSLRGVAYEVAALFNRQVRMPSPLLQTPEDDVKTLSIRLDTKACTGYAGQVVDGLVLAPSPMWMQMRLLAVGMRPINNLVDITNYVMFEWGQPLHAFNYAAIANQQIVVRQAIAGETLTTLDGQTRTLTEDMTVIADPTKALGLAGVMGGEESEVTPSTTAVVIESALFDPLQTRKTGRILQLRSEAGVRFEKGLDATVVTLALGRAVDLMVQYAGGRVASAPSIQGEALFNNENVKVIVRKKRVSQLLGFPVSEKEMLDVCARLQFDVSAQSDDLVVTVPPRRADITIEEDMIEEFARLIGYDHIPTTMIEGPLTAGQLTKNQYMSRVLTDHFIAQGFQETVTYSFISPEDLTRVRIPLDHPYGRGIVLLHPLSDEHSMLRTTMLPSLLDVAKTNVSRRQLDLRLFEIGKIYLAQQFPLIEQPNEQVMLAGLLLGRQRPLHPYDTVRPYDFYDAKGIVESALMRVGVALPVTFARSDMPYFHGGQGADIYIGEEKHGRVGRLHQAVCDAYDLSVAYYFEIDVDAVVGATQTKLAVTQLPRFPSVQRDLALVVDDKLPAQQVLDTVSQVAGEELYGISVFDIYTGDGVTSGCKSIALRLSFRSLLRTLTDEEMETTMNRIIQHVKSVHGAVLRE</sequence>
<proteinExistence type="inferred from homology"/>
<feature type="binding site" evidence="15">
    <location>
        <position position="467"/>
    </location>
    <ligand>
        <name>Mg(2+)</name>
        <dbReference type="ChEBI" id="CHEBI:18420"/>
        <note>shared with alpha subunit</note>
    </ligand>
</feature>
<evidence type="ECO:0000256" key="7">
    <source>
        <dbReference type="ARBA" id="ARBA00022723"/>
    </source>
</evidence>
<feature type="binding site" evidence="15">
    <location>
        <position position="461"/>
    </location>
    <ligand>
        <name>Mg(2+)</name>
        <dbReference type="ChEBI" id="CHEBI:18420"/>
        <note>shared with alpha subunit</note>
    </ligand>
</feature>
<comment type="cofactor">
    <cofactor evidence="15">
        <name>Mg(2+)</name>
        <dbReference type="ChEBI" id="CHEBI:18420"/>
    </cofactor>
    <text evidence="15">Binds 2 magnesium ions per tetramer.</text>
</comment>
<dbReference type="InterPro" id="IPR009061">
    <property type="entry name" value="DNA-bd_dom_put_sf"/>
</dbReference>
<keyword evidence="12 15" id="KW-0648">Protein biosynthesis</keyword>
<keyword evidence="8 15" id="KW-0547">Nucleotide-binding</keyword>
<dbReference type="HAMAP" id="MF_00283">
    <property type="entry name" value="Phe_tRNA_synth_beta1"/>
    <property type="match status" value="1"/>
</dbReference>
<evidence type="ECO:0000256" key="14">
    <source>
        <dbReference type="ARBA" id="ARBA00049255"/>
    </source>
</evidence>
<evidence type="ECO:0000256" key="15">
    <source>
        <dbReference type="HAMAP-Rule" id="MF_00283"/>
    </source>
</evidence>
<dbReference type="GO" id="GO:0140096">
    <property type="term" value="F:catalytic activity, acting on a protein"/>
    <property type="evidence" value="ECO:0007669"/>
    <property type="project" value="UniProtKB-ARBA"/>
</dbReference>
<dbReference type="GO" id="GO:0009328">
    <property type="term" value="C:phenylalanine-tRNA ligase complex"/>
    <property type="evidence" value="ECO:0007669"/>
    <property type="project" value="TreeGrafter"/>
</dbReference>
<feature type="domain" description="B5" evidence="19">
    <location>
        <begin position="408"/>
        <end position="483"/>
    </location>
</feature>
<evidence type="ECO:0000256" key="2">
    <source>
        <dbReference type="ARBA" id="ARBA00008653"/>
    </source>
</evidence>
<dbReference type="EMBL" id="JALBUF010000001">
    <property type="protein sequence ID" value="MCI0182043.1"/>
    <property type="molecule type" value="Genomic_DNA"/>
</dbReference>
<feature type="binding site" evidence="15">
    <location>
        <position position="470"/>
    </location>
    <ligand>
        <name>Mg(2+)</name>
        <dbReference type="ChEBI" id="CHEBI:18420"/>
        <note>shared with alpha subunit</note>
    </ligand>
</feature>
<dbReference type="NCBIfam" id="TIGR00472">
    <property type="entry name" value="pheT_bact"/>
    <property type="match status" value="1"/>
</dbReference>
<keyword evidence="21" id="KW-1185">Reference proteome</keyword>
<evidence type="ECO:0000256" key="10">
    <source>
        <dbReference type="ARBA" id="ARBA00022842"/>
    </source>
</evidence>
<dbReference type="Pfam" id="PF03484">
    <property type="entry name" value="B5"/>
    <property type="match status" value="1"/>
</dbReference>
<dbReference type="InterPro" id="IPR045864">
    <property type="entry name" value="aa-tRNA-synth_II/BPL/LPL"/>
</dbReference>
<dbReference type="GO" id="GO:0005524">
    <property type="term" value="F:ATP binding"/>
    <property type="evidence" value="ECO:0007669"/>
    <property type="project" value="UniProtKB-UniRule"/>
</dbReference>
<evidence type="ECO:0000256" key="6">
    <source>
        <dbReference type="ARBA" id="ARBA00022598"/>
    </source>
</evidence>
<dbReference type="InterPro" id="IPR002547">
    <property type="entry name" value="tRNA-bd_dom"/>
</dbReference>
<dbReference type="InterPro" id="IPR005121">
    <property type="entry name" value="Fdx_antiC-bd"/>
</dbReference>
<reference evidence="20" key="1">
    <citation type="submission" date="2022-03" db="EMBL/GenBank/DDBJ databases">
        <title>Draft Genome Sequence of Firmicute Strain S0AB, a Heterotrophic Iron/Sulfur-Oxidizing Extreme Acidophile.</title>
        <authorList>
            <person name="Vergara E."/>
            <person name="Pakostova E."/>
            <person name="Johnson D.B."/>
            <person name="Holmes D.S."/>
        </authorList>
    </citation>
    <scope>NUCLEOTIDE SEQUENCE</scope>
    <source>
        <strain evidence="20">S0AB</strain>
    </source>
</reference>
<keyword evidence="4 15" id="KW-0963">Cytoplasm</keyword>
<evidence type="ECO:0000256" key="8">
    <source>
        <dbReference type="ARBA" id="ARBA00022741"/>
    </source>
</evidence>
<evidence type="ECO:0000256" key="16">
    <source>
        <dbReference type="PROSITE-ProRule" id="PRU00209"/>
    </source>
</evidence>
<dbReference type="InterPro" id="IPR020825">
    <property type="entry name" value="Phe-tRNA_synthase-like_B3/B4"/>
</dbReference>
<dbReference type="FunFam" id="3.30.70.380:FF:000001">
    <property type="entry name" value="Phenylalanine--tRNA ligase beta subunit"/>
    <property type="match status" value="1"/>
</dbReference>
<dbReference type="PROSITE" id="PS51483">
    <property type="entry name" value="B5"/>
    <property type="match status" value="1"/>
</dbReference>
<keyword evidence="10 15" id="KW-0460">Magnesium</keyword>
<comment type="subcellular location">
    <subcellularLocation>
        <location evidence="1 15">Cytoplasm</location>
    </subcellularLocation>
</comment>
<evidence type="ECO:0000259" key="17">
    <source>
        <dbReference type="PROSITE" id="PS50886"/>
    </source>
</evidence>
<dbReference type="Gene3D" id="2.40.50.140">
    <property type="entry name" value="Nucleic acid-binding proteins"/>
    <property type="match status" value="1"/>
</dbReference>
<dbReference type="Gene3D" id="3.30.930.10">
    <property type="entry name" value="Bira Bifunctional Protein, Domain 2"/>
    <property type="match status" value="1"/>
</dbReference>
<dbReference type="PANTHER" id="PTHR10947:SF0">
    <property type="entry name" value="PHENYLALANINE--TRNA LIGASE BETA SUBUNIT"/>
    <property type="match status" value="1"/>
</dbReference>
<comment type="catalytic activity">
    <reaction evidence="14 15">
        <text>tRNA(Phe) + L-phenylalanine + ATP = L-phenylalanyl-tRNA(Phe) + AMP + diphosphate + H(+)</text>
        <dbReference type="Rhea" id="RHEA:19413"/>
        <dbReference type="Rhea" id="RHEA-COMP:9668"/>
        <dbReference type="Rhea" id="RHEA-COMP:9699"/>
        <dbReference type="ChEBI" id="CHEBI:15378"/>
        <dbReference type="ChEBI" id="CHEBI:30616"/>
        <dbReference type="ChEBI" id="CHEBI:33019"/>
        <dbReference type="ChEBI" id="CHEBI:58095"/>
        <dbReference type="ChEBI" id="CHEBI:78442"/>
        <dbReference type="ChEBI" id="CHEBI:78531"/>
        <dbReference type="ChEBI" id="CHEBI:456215"/>
        <dbReference type="EC" id="6.1.1.20"/>
    </reaction>
</comment>
<keyword evidence="7 15" id="KW-0479">Metal-binding</keyword>
<evidence type="ECO:0000256" key="4">
    <source>
        <dbReference type="ARBA" id="ARBA00022490"/>
    </source>
</evidence>
<dbReference type="Gene3D" id="3.30.70.380">
    <property type="entry name" value="Ferrodoxin-fold anticodon-binding domain"/>
    <property type="match status" value="1"/>
</dbReference>
<evidence type="ECO:0000256" key="9">
    <source>
        <dbReference type="ARBA" id="ARBA00022840"/>
    </source>
</evidence>
<evidence type="ECO:0000256" key="11">
    <source>
        <dbReference type="ARBA" id="ARBA00022884"/>
    </source>
</evidence>
<dbReference type="GO" id="GO:0006432">
    <property type="term" value="P:phenylalanyl-tRNA aminoacylation"/>
    <property type="evidence" value="ECO:0007669"/>
    <property type="project" value="UniProtKB-UniRule"/>
</dbReference>
<keyword evidence="11 16" id="KW-0694">RNA-binding</keyword>
<dbReference type="Pfam" id="PF01588">
    <property type="entry name" value="tRNA_bind"/>
    <property type="match status" value="1"/>
</dbReference>
<dbReference type="InterPro" id="IPR012340">
    <property type="entry name" value="NA-bd_OB-fold"/>
</dbReference>
<dbReference type="GO" id="GO:0004826">
    <property type="term" value="F:phenylalanine-tRNA ligase activity"/>
    <property type="evidence" value="ECO:0007669"/>
    <property type="project" value="UniProtKB-UniRule"/>
</dbReference>
<dbReference type="InterPro" id="IPR005147">
    <property type="entry name" value="tRNA_synthase_B5-dom"/>
</dbReference>
<dbReference type="Pfam" id="PF03147">
    <property type="entry name" value="FDX-ACB"/>
    <property type="match status" value="1"/>
</dbReference>
<feature type="domain" description="FDX-ACB" evidence="18">
    <location>
        <begin position="715"/>
        <end position="808"/>
    </location>
</feature>
<protein>
    <recommendedName>
        <fullName evidence="15">Phenylalanine--tRNA ligase beta subunit</fullName>
        <ecNumber evidence="15">6.1.1.20</ecNumber>
    </recommendedName>
    <alternativeName>
        <fullName evidence="15">Phenylalanyl-tRNA synthetase beta subunit</fullName>
        <shortName evidence="15">PheRS</shortName>
    </alternativeName>
</protein>
<dbReference type="PROSITE" id="PS50886">
    <property type="entry name" value="TRBD"/>
    <property type="match status" value="1"/>
</dbReference>
<dbReference type="Pfam" id="PF17759">
    <property type="entry name" value="tRNA_synthFbeta"/>
    <property type="match status" value="1"/>
</dbReference>
<dbReference type="Pfam" id="PF03483">
    <property type="entry name" value="B3_4"/>
    <property type="match status" value="1"/>
</dbReference>
<dbReference type="SMART" id="SM00874">
    <property type="entry name" value="B5"/>
    <property type="match status" value="1"/>
</dbReference>
<comment type="similarity">
    <text evidence="2 15">Belongs to the phenylalanyl-tRNA synthetase beta subunit family. Type 1 subfamily.</text>
</comment>
<dbReference type="NCBIfam" id="NF045760">
    <property type="entry name" value="YtpR"/>
    <property type="match status" value="1"/>
</dbReference>
<evidence type="ECO:0000256" key="5">
    <source>
        <dbReference type="ARBA" id="ARBA00022555"/>
    </source>
</evidence>
<dbReference type="SUPFAM" id="SSF46955">
    <property type="entry name" value="Putative DNA-binding domain"/>
    <property type="match status" value="1"/>
</dbReference>
<evidence type="ECO:0000259" key="19">
    <source>
        <dbReference type="PROSITE" id="PS51483"/>
    </source>
</evidence>
<evidence type="ECO:0000256" key="13">
    <source>
        <dbReference type="ARBA" id="ARBA00023146"/>
    </source>
</evidence>
<evidence type="ECO:0000259" key="18">
    <source>
        <dbReference type="PROSITE" id="PS51447"/>
    </source>
</evidence>
<dbReference type="RefSeq" id="WP_241711662.1">
    <property type="nucleotide sequence ID" value="NZ_JALBUF010000001.1"/>
</dbReference>
<name>A0A9X1V644_9BACL</name>
<keyword evidence="9 15" id="KW-0067">ATP-binding</keyword>
<dbReference type="Gene3D" id="3.50.40.10">
    <property type="entry name" value="Phenylalanyl-trna Synthetase, Chain B, domain 3"/>
    <property type="match status" value="1"/>
</dbReference>
<keyword evidence="6 15" id="KW-0436">Ligase</keyword>
<dbReference type="PROSITE" id="PS51447">
    <property type="entry name" value="FDX_ACB"/>
    <property type="match status" value="1"/>
</dbReference>
<dbReference type="FunFam" id="2.40.50.140:FF:000045">
    <property type="entry name" value="Phenylalanine--tRNA ligase beta subunit"/>
    <property type="match status" value="1"/>
</dbReference>
<dbReference type="SUPFAM" id="SSF50249">
    <property type="entry name" value="Nucleic acid-binding proteins"/>
    <property type="match status" value="1"/>
</dbReference>
<gene>
    <name evidence="15 20" type="primary">pheT</name>
    <name evidence="20" type="ORF">MM817_00294</name>
</gene>
<dbReference type="InterPro" id="IPR036690">
    <property type="entry name" value="Fdx_antiC-bd_sf"/>
</dbReference>
<comment type="caution">
    <text evidence="20">The sequence shown here is derived from an EMBL/GenBank/DDBJ whole genome shotgun (WGS) entry which is preliminary data.</text>
</comment>
<dbReference type="SUPFAM" id="SSF56037">
    <property type="entry name" value="PheT/TilS domain"/>
    <property type="match status" value="1"/>
</dbReference>
<accession>A0A9X1V644</accession>
<dbReference type="GO" id="GO:0000049">
    <property type="term" value="F:tRNA binding"/>
    <property type="evidence" value="ECO:0007669"/>
    <property type="project" value="UniProtKB-UniRule"/>
</dbReference>
<dbReference type="SMART" id="SM00896">
    <property type="entry name" value="FDX-ACB"/>
    <property type="match status" value="1"/>
</dbReference>
<evidence type="ECO:0000256" key="12">
    <source>
        <dbReference type="ARBA" id="ARBA00022917"/>
    </source>
</evidence>
<evidence type="ECO:0000256" key="1">
    <source>
        <dbReference type="ARBA" id="ARBA00004496"/>
    </source>
</evidence>
<dbReference type="PANTHER" id="PTHR10947">
    <property type="entry name" value="PHENYLALANYL-TRNA SYNTHETASE BETA CHAIN AND LEUCINE-RICH REPEAT-CONTAINING PROTEIN 47"/>
    <property type="match status" value="1"/>
</dbReference>
<dbReference type="SMART" id="SM00873">
    <property type="entry name" value="B3_4"/>
    <property type="match status" value="1"/>
</dbReference>
<evidence type="ECO:0000313" key="20">
    <source>
        <dbReference type="EMBL" id="MCI0182043.1"/>
    </source>
</evidence>
<feature type="domain" description="TRNA-binding" evidence="17">
    <location>
        <begin position="40"/>
        <end position="154"/>
    </location>
</feature>
<dbReference type="InterPro" id="IPR041616">
    <property type="entry name" value="PheRS_beta_core"/>
</dbReference>
<dbReference type="InterPro" id="IPR005146">
    <property type="entry name" value="B3/B4_tRNA-bd"/>
</dbReference>
<dbReference type="GO" id="GO:0000287">
    <property type="term" value="F:magnesium ion binding"/>
    <property type="evidence" value="ECO:0007669"/>
    <property type="project" value="UniProtKB-UniRule"/>
</dbReference>
<dbReference type="AlphaFoldDB" id="A0A9X1V644"/>
<dbReference type="CDD" id="cd02796">
    <property type="entry name" value="tRNA_bind_bactPheRS"/>
    <property type="match status" value="1"/>
</dbReference>
<dbReference type="Proteomes" id="UP001139263">
    <property type="component" value="Unassembled WGS sequence"/>
</dbReference>
<dbReference type="InterPro" id="IPR004532">
    <property type="entry name" value="Phe-tRNA-ligase_IIc_bsu_bact"/>
</dbReference>
<evidence type="ECO:0000256" key="3">
    <source>
        <dbReference type="ARBA" id="ARBA00011209"/>
    </source>
</evidence>
<dbReference type="Gene3D" id="3.30.56.10">
    <property type="match status" value="2"/>
</dbReference>
<dbReference type="CDD" id="cd00769">
    <property type="entry name" value="PheRS_beta_core"/>
    <property type="match status" value="1"/>
</dbReference>
<dbReference type="SUPFAM" id="SSF54991">
    <property type="entry name" value="Anticodon-binding domain of PheRS"/>
    <property type="match status" value="1"/>
</dbReference>
<dbReference type="SUPFAM" id="SSF55681">
    <property type="entry name" value="Class II aaRS and biotin synthetases"/>
    <property type="match status" value="1"/>
</dbReference>
<dbReference type="EC" id="6.1.1.20" evidence="15"/>
<keyword evidence="13 15" id="KW-0030">Aminoacyl-tRNA synthetase</keyword>
<evidence type="ECO:0000313" key="21">
    <source>
        <dbReference type="Proteomes" id="UP001139263"/>
    </source>
</evidence>